<sequence>MTTCKPLATPLPAKIPTDPSLQIPFSQPDFFRQLTGSLQYLSSTRPDIAFAVNKLCQHMHRPLLLHFQLLKRVLRYLQGTIDYGLFLQKTELHLAAFSDSDWAGDQLDRKSTTGYCIYLGKALITWSVKKQSTVARSSTEAEYRSLAAAAVDLIWLRRLCQDFHISLDTTPLFCDNVSAMDIASNPIFHTRTKHIEIDHHFIRDLYSSQAHPSSTCFDN</sequence>
<name>A0A2I0WZI3_9ASPA</name>
<reference evidence="1 2" key="2">
    <citation type="journal article" date="2017" name="Nature">
        <title>The Apostasia genome and the evolution of orchids.</title>
        <authorList>
            <person name="Zhang G.Q."/>
            <person name="Liu K.W."/>
            <person name="Li Z."/>
            <person name="Lohaus R."/>
            <person name="Hsiao Y.Y."/>
            <person name="Niu S.C."/>
            <person name="Wang J.Y."/>
            <person name="Lin Y.C."/>
            <person name="Xu Q."/>
            <person name="Chen L.J."/>
            <person name="Yoshida K."/>
            <person name="Fujiwara S."/>
            <person name="Wang Z.W."/>
            <person name="Zhang Y.Q."/>
            <person name="Mitsuda N."/>
            <person name="Wang M."/>
            <person name="Liu G.H."/>
            <person name="Pecoraro L."/>
            <person name="Huang H.X."/>
            <person name="Xiao X.J."/>
            <person name="Lin M."/>
            <person name="Wu X.Y."/>
            <person name="Wu W.L."/>
            <person name="Chen Y.Y."/>
            <person name="Chang S.B."/>
            <person name="Sakamoto S."/>
            <person name="Ohme-Takagi M."/>
            <person name="Yagi M."/>
            <person name="Zeng S.J."/>
            <person name="Shen C.Y."/>
            <person name="Yeh C.M."/>
            <person name="Luo Y.B."/>
            <person name="Tsai W.C."/>
            <person name="Van de Peer Y."/>
            <person name="Liu Z.J."/>
        </authorList>
    </citation>
    <scope>NUCLEOTIDE SEQUENCE [LARGE SCALE GENOMIC DNA]</scope>
    <source>
        <tissue evidence="1">The whole plant</tissue>
    </source>
</reference>
<organism evidence="1 2">
    <name type="scientific">Dendrobium catenatum</name>
    <dbReference type="NCBI Taxonomy" id="906689"/>
    <lineage>
        <taxon>Eukaryota</taxon>
        <taxon>Viridiplantae</taxon>
        <taxon>Streptophyta</taxon>
        <taxon>Embryophyta</taxon>
        <taxon>Tracheophyta</taxon>
        <taxon>Spermatophyta</taxon>
        <taxon>Magnoliopsida</taxon>
        <taxon>Liliopsida</taxon>
        <taxon>Asparagales</taxon>
        <taxon>Orchidaceae</taxon>
        <taxon>Epidendroideae</taxon>
        <taxon>Malaxideae</taxon>
        <taxon>Dendrobiinae</taxon>
        <taxon>Dendrobium</taxon>
    </lineage>
</organism>
<dbReference type="CDD" id="cd09272">
    <property type="entry name" value="RNase_HI_RT_Ty1"/>
    <property type="match status" value="1"/>
</dbReference>
<protein>
    <submittedName>
        <fullName evidence="1">Putative mitochondrial protein</fullName>
    </submittedName>
</protein>
<keyword evidence="2" id="KW-1185">Reference proteome</keyword>
<reference evidence="1 2" key="1">
    <citation type="journal article" date="2016" name="Sci. Rep.">
        <title>The Dendrobium catenatum Lindl. genome sequence provides insights into polysaccharide synthase, floral development and adaptive evolution.</title>
        <authorList>
            <person name="Zhang G.Q."/>
            <person name="Xu Q."/>
            <person name="Bian C."/>
            <person name="Tsai W.C."/>
            <person name="Yeh C.M."/>
            <person name="Liu K.W."/>
            <person name="Yoshida K."/>
            <person name="Zhang L.S."/>
            <person name="Chang S.B."/>
            <person name="Chen F."/>
            <person name="Shi Y."/>
            <person name="Su Y.Y."/>
            <person name="Zhang Y.Q."/>
            <person name="Chen L.J."/>
            <person name="Yin Y."/>
            <person name="Lin M."/>
            <person name="Huang H."/>
            <person name="Deng H."/>
            <person name="Wang Z.W."/>
            <person name="Zhu S.L."/>
            <person name="Zhao X."/>
            <person name="Deng C."/>
            <person name="Niu S.C."/>
            <person name="Huang J."/>
            <person name="Wang M."/>
            <person name="Liu G.H."/>
            <person name="Yang H.J."/>
            <person name="Xiao X.J."/>
            <person name="Hsiao Y.Y."/>
            <person name="Wu W.L."/>
            <person name="Chen Y.Y."/>
            <person name="Mitsuda N."/>
            <person name="Ohme-Takagi M."/>
            <person name="Luo Y.B."/>
            <person name="Van de Peer Y."/>
            <person name="Liu Z.J."/>
        </authorList>
    </citation>
    <scope>NUCLEOTIDE SEQUENCE [LARGE SCALE GENOMIC DNA]</scope>
    <source>
        <tissue evidence="1">The whole plant</tissue>
    </source>
</reference>
<dbReference type="InterPro" id="IPR043502">
    <property type="entry name" value="DNA/RNA_pol_sf"/>
</dbReference>
<dbReference type="SUPFAM" id="SSF56672">
    <property type="entry name" value="DNA/RNA polymerases"/>
    <property type="match status" value="1"/>
</dbReference>
<dbReference type="AlphaFoldDB" id="A0A2I0WZI3"/>
<dbReference type="PANTHER" id="PTHR11439:SF461">
    <property type="entry name" value="OS10G0432200 PROTEIN"/>
    <property type="match status" value="1"/>
</dbReference>
<evidence type="ECO:0000313" key="1">
    <source>
        <dbReference type="EMBL" id="PKU81068.1"/>
    </source>
</evidence>
<proteinExistence type="predicted"/>
<gene>
    <name evidence="1" type="ORF">MA16_Dca017443</name>
</gene>
<evidence type="ECO:0000313" key="2">
    <source>
        <dbReference type="Proteomes" id="UP000233837"/>
    </source>
</evidence>
<accession>A0A2I0WZI3</accession>
<dbReference type="PANTHER" id="PTHR11439">
    <property type="entry name" value="GAG-POL-RELATED RETROTRANSPOSON"/>
    <property type="match status" value="1"/>
</dbReference>
<dbReference type="EMBL" id="KZ502286">
    <property type="protein sequence ID" value="PKU81068.1"/>
    <property type="molecule type" value="Genomic_DNA"/>
</dbReference>
<dbReference type="Proteomes" id="UP000233837">
    <property type="component" value="Unassembled WGS sequence"/>
</dbReference>